<organism evidence="1 2">
    <name type="scientific">Panagrolaimus superbus</name>
    <dbReference type="NCBI Taxonomy" id="310955"/>
    <lineage>
        <taxon>Eukaryota</taxon>
        <taxon>Metazoa</taxon>
        <taxon>Ecdysozoa</taxon>
        <taxon>Nematoda</taxon>
        <taxon>Chromadorea</taxon>
        <taxon>Rhabditida</taxon>
        <taxon>Tylenchina</taxon>
        <taxon>Panagrolaimomorpha</taxon>
        <taxon>Panagrolaimoidea</taxon>
        <taxon>Panagrolaimidae</taxon>
        <taxon>Panagrolaimus</taxon>
    </lineage>
</organism>
<protein>
    <submittedName>
        <fullName evidence="2">Uncharacterized protein</fullName>
    </submittedName>
</protein>
<evidence type="ECO:0000313" key="1">
    <source>
        <dbReference type="Proteomes" id="UP000887577"/>
    </source>
</evidence>
<dbReference type="WBParaSite" id="PSU_v2.g19699.t1">
    <property type="protein sequence ID" value="PSU_v2.g19699.t1"/>
    <property type="gene ID" value="PSU_v2.g19699"/>
</dbReference>
<accession>A0A914YLC4</accession>
<evidence type="ECO:0000313" key="2">
    <source>
        <dbReference type="WBParaSite" id="PSU_v2.g19699.t1"/>
    </source>
</evidence>
<keyword evidence="1" id="KW-1185">Reference proteome</keyword>
<proteinExistence type="predicted"/>
<name>A0A914YLC4_9BILA</name>
<dbReference type="Proteomes" id="UP000887577">
    <property type="component" value="Unplaced"/>
</dbReference>
<sequence>MTYNGIIPIENNKKIELGKWYVCQYNPKIVQKCCSIQPHGGQPVQTHTHKYTDPIDGKQKTLVLCRDFVKIPFVTVNRFKEDIQIVQHPLLHKIHVPLYCGFAQKEVVEVCFARPQYTRSRDNDWQIVAVCRGSNNLYWLPELSPQFDGILQKEAFPFIKTLNKMEAEHYYQFYKDSNGHFSFDLVNIKRADWFKNFPEKDVKKEEQELVINDSFLENSVSPVEELVIEYPTASVNTGPRKTTGVIELF</sequence>
<dbReference type="AlphaFoldDB" id="A0A914YLC4"/>
<reference evidence="2" key="1">
    <citation type="submission" date="2022-11" db="UniProtKB">
        <authorList>
            <consortium name="WormBaseParasite"/>
        </authorList>
    </citation>
    <scope>IDENTIFICATION</scope>
</reference>